<evidence type="ECO:0000313" key="3">
    <source>
        <dbReference type="Proteomes" id="UP000266273"/>
    </source>
</evidence>
<feature type="domain" description="Phage head morphogenesis" evidence="1">
    <location>
        <begin position="151"/>
        <end position="264"/>
    </location>
</feature>
<accession>A0A397PED3</accession>
<proteinExistence type="predicted"/>
<dbReference type="AlphaFoldDB" id="A0A397PED3"/>
<dbReference type="Proteomes" id="UP000266273">
    <property type="component" value="Unassembled WGS sequence"/>
</dbReference>
<reference evidence="2 3" key="1">
    <citation type="submission" date="2018-08" db="EMBL/GenBank/DDBJ databases">
        <title>Genomic Encyclopedia of Archaeal and Bacterial Type Strains, Phase II (KMG-II): from individual species to whole genera.</title>
        <authorList>
            <person name="Goeker M."/>
        </authorList>
    </citation>
    <scope>NUCLEOTIDE SEQUENCE [LARGE SCALE GENOMIC DNA]</scope>
    <source>
        <strain evidence="2 3">DSM 5002</strain>
    </source>
</reference>
<dbReference type="RefSeq" id="WP_119062205.1">
    <property type="nucleotide sequence ID" value="NZ_QXDF01000003.1"/>
</dbReference>
<evidence type="ECO:0000259" key="1">
    <source>
        <dbReference type="Pfam" id="PF04233"/>
    </source>
</evidence>
<dbReference type="NCBIfam" id="TIGR01641">
    <property type="entry name" value="phageSPP1_gp7"/>
    <property type="match status" value="1"/>
</dbReference>
<dbReference type="Pfam" id="PF04233">
    <property type="entry name" value="Phage_Mu_F"/>
    <property type="match status" value="1"/>
</dbReference>
<protein>
    <submittedName>
        <fullName evidence="2">SPP1 gp7 family putative phage head morphogenesis protein</fullName>
    </submittedName>
</protein>
<name>A0A397PED3_9HYPH</name>
<evidence type="ECO:0000313" key="2">
    <source>
        <dbReference type="EMBL" id="RIA47318.1"/>
    </source>
</evidence>
<dbReference type="PIRSF" id="PIRSF034565">
    <property type="entry name" value="UCP034565"/>
    <property type="match status" value="1"/>
</dbReference>
<gene>
    <name evidence="2" type="ORF">BXY53_2392</name>
</gene>
<dbReference type="EMBL" id="QXDF01000003">
    <property type="protein sequence ID" value="RIA47318.1"/>
    <property type="molecule type" value="Genomic_DNA"/>
</dbReference>
<organism evidence="2 3">
    <name type="scientific">Dichotomicrobium thermohalophilum</name>
    <dbReference type="NCBI Taxonomy" id="933063"/>
    <lineage>
        <taxon>Bacteria</taxon>
        <taxon>Pseudomonadati</taxon>
        <taxon>Pseudomonadota</taxon>
        <taxon>Alphaproteobacteria</taxon>
        <taxon>Hyphomicrobiales</taxon>
        <taxon>Hyphomicrobiaceae</taxon>
        <taxon>Dichotomicrobium</taxon>
    </lineage>
</organism>
<dbReference type="OrthoDB" id="8614104at2"/>
<dbReference type="InterPro" id="IPR017029">
    <property type="entry name" value="Phage_head_put"/>
</dbReference>
<comment type="caution">
    <text evidence="2">The sequence shown here is derived from an EMBL/GenBank/DDBJ whole genome shotgun (WGS) entry which is preliminary data.</text>
</comment>
<sequence>MADPALDMIIRHRVGLEQYTNTINNRIRRHLQRVQKDIVDQINQRGPFIDERGVITKQKNRRRLTRMNKVIEDLLAEAHIALRKDQRDGLVDLAEYEAEFVEQLYTNGLGINSAFDRPSRELLRAIVTSEPFRGDVLRSWAQQMEANQLRRIKQQIQIGLTEGESIEEIVQRLRGTRALNFTDGQFAKDKRNAEALTRTAVNHVQSRAHEEVVKHNPKLFSKKYEWVSVLDSRTTPICQSRAGRIYNQGEGPLPPGHWGCRSVVRYFTKFEDVPESQPKYDEWLRDQPAAVQDEVLGKKKGRLYREGRLNLSQFINDGRMLTLEQLREREAKAWQALSRQNAG</sequence>
<keyword evidence="3" id="KW-1185">Reference proteome</keyword>
<dbReference type="InterPro" id="IPR006528">
    <property type="entry name" value="Phage_head_morphogenesis_dom"/>
</dbReference>